<dbReference type="AlphaFoldDB" id="A0A3N0CHY0"/>
<proteinExistence type="inferred from homology"/>
<comment type="similarity">
    <text evidence="1">Belongs to the LytR/CpsA/Psr (LCP) family.</text>
</comment>
<name>A0A3N0CHY0_9ACTN</name>
<dbReference type="PANTHER" id="PTHR33392:SF6">
    <property type="entry name" value="POLYISOPRENYL-TEICHOIC ACID--PEPTIDOGLYCAN TEICHOIC ACID TRANSFERASE TAGU"/>
    <property type="match status" value="1"/>
</dbReference>
<keyword evidence="6" id="KW-1185">Reference proteome</keyword>
<dbReference type="PANTHER" id="PTHR33392">
    <property type="entry name" value="POLYISOPRENYL-TEICHOIC ACID--PEPTIDOGLYCAN TEICHOIC ACID TRANSFERASE TAGU"/>
    <property type="match status" value="1"/>
</dbReference>
<feature type="domain" description="Cell envelope-related transcriptional attenuator" evidence="4">
    <location>
        <begin position="184"/>
        <end position="357"/>
    </location>
</feature>
<dbReference type="InterPro" id="IPR050922">
    <property type="entry name" value="LytR/CpsA/Psr_CW_biosynth"/>
</dbReference>
<keyword evidence="3" id="KW-0472">Membrane</keyword>
<keyword evidence="3" id="KW-1133">Transmembrane helix</keyword>
<dbReference type="OrthoDB" id="3573673at2"/>
<feature type="transmembrane region" description="Helical" evidence="3">
    <location>
        <begin position="21"/>
        <end position="39"/>
    </location>
</feature>
<feature type="transmembrane region" description="Helical" evidence="3">
    <location>
        <begin position="85"/>
        <end position="102"/>
    </location>
</feature>
<sequence>MQSALPPDHRRQLGRIRFRRAVALMLMTLVLPGSAQLVAGRKETGRIAMRIWFGLIVSFGLLLLIGLVNNTFVIEFFTNTTILTLLRFGLMGLAIGWAYLFIDAWRIGEPLALAQKQRLAMVGINGVLCFAVAGALLFASHIVTVQKDWITTMFGTGKAQETTDGRYNVLLLGGDSGADRWGLRPDSITVVSIDAKTGKSVLFGLPRNMLNFPFAKGSIMDMQFPDGFNCGPECELNSLATWAADHKPLFKGVKNPGVEATSEAVEGITGLKIHYFAMVNLKGFRKMVDAVGGVTLNVRDRIPIGGVGGPVTGYIEPGKRKLNGFDTLWFARSRESADDYSRMARQKCVMNAMLHQLSPTKVVTKFGDIAKASTQLIKTNIPRSEISTFTELALKARSQPVRTVSFVPPMINTGKPDIAKIKKAVKQAIHPKKAKKGAGKSGTAKAGSPAKNQGTTGGAIGSLRSGYAANQADDLGAAC</sequence>
<dbReference type="Gene3D" id="3.40.630.190">
    <property type="entry name" value="LCP protein"/>
    <property type="match status" value="1"/>
</dbReference>
<protein>
    <submittedName>
        <fullName evidence="5">LytR family transcriptional regulator</fullName>
    </submittedName>
</protein>
<dbReference type="NCBIfam" id="TIGR00350">
    <property type="entry name" value="lytR_cpsA_psr"/>
    <property type="match status" value="1"/>
</dbReference>
<feature type="compositionally biased region" description="Low complexity" evidence="2">
    <location>
        <begin position="441"/>
        <end position="451"/>
    </location>
</feature>
<evidence type="ECO:0000256" key="3">
    <source>
        <dbReference type="SAM" id="Phobius"/>
    </source>
</evidence>
<reference evidence="5 6" key="1">
    <citation type="submission" date="2018-11" db="EMBL/GenBank/DDBJ databases">
        <authorList>
            <person name="Li F."/>
        </authorList>
    </citation>
    <scope>NUCLEOTIDE SEQUENCE [LARGE SCALE GENOMIC DNA]</scope>
    <source>
        <strain evidence="5 6">Gsoil 097</strain>
    </source>
</reference>
<dbReference type="InterPro" id="IPR004474">
    <property type="entry name" value="LytR_CpsA_psr"/>
</dbReference>
<feature type="region of interest" description="Disordered" evidence="2">
    <location>
        <begin position="429"/>
        <end position="458"/>
    </location>
</feature>
<accession>A0A3N0CHY0</accession>
<dbReference type="Pfam" id="PF03816">
    <property type="entry name" value="LytR_cpsA_psr"/>
    <property type="match status" value="1"/>
</dbReference>
<feature type="compositionally biased region" description="Basic residues" evidence="2">
    <location>
        <begin position="429"/>
        <end position="438"/>
    </location>
</feature>
<dbReference type="Proteomes" id="UP000267128">
    <property type="component" value="Unassembled WGS sequence"/>
</dbReference>
<comment type="caution">
    <text evidence="5">The sequence shown here is derived from an EMBL/GenBank/DDBJ whole genome shotgun (WGS) entry which is preliminary data.</text>
</comment>
<feature type="transmembrane region" description="Helical" evidence="3">
    <location>
        <begin position="51"/>
        <end position="73"/>
    </location>
</feature>
<feature type="transmembrane region" description="Helical" evidence="3">
    <location>
        <begin position="122"/>
        <end position="143"/>
    </location>
</feature>
<evidence type="ECO:0000259" key="4">
    <source>
        <dbReference type="Pfam" id="PF03816"/>
    </source>
</evidence>
<evidence type="ECO:0000256" key="2">
    <source>
        <dbReference type="SAM" id="MobiDB-lite"/>
    </source>
</evidence>
<keyword evidence="3" id="KW-0812">Transmembrane</keyword>
<gene>
    <name evidence="5" type="ORF">EFK50_15070</name>
</gene>
<evidence type="ECO:0000256" key="1">
    <source>
        <dbReference type="ARBA" id="ARBA00006068"/>
    </source>
</evidence>
<evidence type="ECO:0000313" key="6">
    <source>
        <dbReference type="Proteomes" id="UP000267128"/>
    </source>
</evidence>
<evidence type="ECO:0000313" key="5">
    <source>
        <dbReference type="EMBL" id="RNL63034.1"/>
    </source>
</evidence>
<dbReference type="EMBL" id="RJSE01000007">
    <property type="protein sequence ID" value="RNL63034.1"/>
    <property type="molecule type" value="Genomic_DNA"/>
</dbReference>
<organism evidence="5 6">
    <name type="scientific">Nocardioides marmoriginsengisoli</name>
    <dbReference type="NCBI Taxonomy" id="661483"/>
    <lineage>
        <taxon>Bacteria</taxon>
        <taxon>Bacillati</taxon>
        <taxon>Actinomycetota</taxon>
        <taxon>Actinomycetes</taxon>
        <taxon>Propionibacteriales</taxon>
        <taxon>Nocardioidaceae</taxon>
        <taxon>Nocardioides</taxon>
    </lineage>
</organism>